<dbReference type="Pfam" id="PF09115">
    <property type="entry name" value="DNApol3-delta_C"/>
    <property type="match status" value="1"/>
</dbReference>
<organism evidence="9 10">
    <name type="scientific">Desulfofundulus salinus</name>
    <dbReference type="NCBI Taxonomy" id="2419843"/>
    <lineage>
        <taxon>Bacteria</taxon>
        <taxon>Bacillati</taxon>
        <taxon>Bacillota</taxon>
        <taxon>Clostridia</taxon>
        <taxon>Eubacteriales</taxon>
        <taxon>Peptococcaceae</taxon>
        <taxon>Desulfofundulus</taxon>
    </lineage>
</organism>
<keyword evidence="3 9" id="KW-0808">Transferase</keyword>
<dbReference type="OrthoDB" id="9810148at2"/>
<evidence type="ECO:0000256" key="5">
    <source>
        <dbReference type="ARBA" id="ARBA00022705"/>
    </source>
</evidence>
<sequence length="329" mass="36206">MKLANIIGHGEIIRALCRAVEQNRVSHAYLFAGPDGVGKTTTALAFGAALLCRQPDCGDACGQCRDCRQVAGQNHPDLHRIAPEGASIKIGQMREMLRRITLSPYQGQRQIFLVEQADLMTHEAANCLLKTLEEPPAGTVLVLISDRPQALLPTILSRCQIFTFHPLPAEQVAGILERETAVSRDELELLARLTGGCPGRAVRLAGMKGGYFAVRQRVVDMAAGLGRASVTEACRQAALLAEDKEQALVYLELFLLWYRDLLVWTETGAPGLLFNQDYLPLVDREARFYSRTRLLAIIKEIEGTRDSLLANVNTRLALEMLFMRLAGAA</sequence>
<evidence type="ECO:0000259" key="8">
    <source>
        <dbReference type="Pfam" id="PF09115"/>
    </source>
</evidence>
<dbReference type="InterPro" id="IPR027417">
    <property type="entry name" value="P-loop_NTPase"/>
</dbReference>
<dbReference type="PANTHER" id="PTHR11669">
    <property type="entry name" value="REPLICATION FACTOR C / DNA POLYMERASE III GAMMA-TAU SUBUNIT"/>
    <property type="match status" value="1"/>
</dbReference>
<evidence type="ECO:0000256" key="4">
    <source>
        <dbReference type="ARBA" id="ARBA00022695"/>
    </source>
</evidence>
<feature type="domain" description="DNA polymerase III delta subunit C-terminal" evidence="8">
    <location>
        <begin position="238"/>
        <end position="325"/>
    </location>
</feature>
<dbReference type="AlphaFoldDB" id="A0A494X5A6"/>
<dbReference type="NCBIfam" id="TIGR00678">
    <property type="entry name" value="holB"/>
    <property type="match status" value="1"/>
</dbReference>
<evidence type="ECO:0000313" key="9">
    <source>
        <dbReference type="EMBL" id="RKO67964.1"/>
    </source>
</evidence>
<evidence type="ECO:0000256" key="3">
    <source>
        <dbReference type="ARBA" id="ARBA00022679"/>
    </source>
</evidence>
<dbReference type="InterPro" id="IPR050238">
    <property type="entry name" value="DNA_Rep/Repair_Clamp_Loader"/>
</dbReference>
<comment type="caution">
    <text evidence="9">The sequence shown here is derived from an EMBL/GenBank/DDBJ whole genome shotgun (WGS) entry which is preliminary data.</text>
</comment>
<dbReference type="SUPFAM" id="SSF52540">
    <property type="entry name" value="P-loop containing nucleoside triphosphate hydrolases"/>
    <property type="match status" value="1"/>
</dbReference>
<gene>
    <name evidence="9" type="primary">holB</name>
    <name evidence="9" type="ORF">D7024_14140</name>
</gene>
<keyword evidence="10" id="KW-1185">Reference proteome</keyword>
<dbReference type="EC" id="2.7.7.7" evidence="1"/>
<keyword evidence="4 9" id="KW-0548">Nucleotidyltransferase</keyword>
<proteinExistence type="predicted"/>
<protein>
    <recommendedName>
        <fullName evidence="2">DNA polymerase III subunit delta'</fullName>
        <ecNumber evidence="1">2.7.7.7</ecNumber>
    </recommendedName>
</protein>
<name>A0A494X5A6_9FIRM</name>
<dbReference type="Proteomes" id="UP000271256">
    <property type="component" value="Unassembled WGS sequence"/>
</dbReference>
<reference evidence="9 10" key="1">
    <citation type="submission" date="2018-10" db="EMBL/GenBank/DDBJ databases">
        <authorList>
            <person name="Grouzdev D.S."/>
            <person name="Krutkina M.S."/>
            <person name="Tourova T.P."/>
            <person name="Nazina T.N."/>
        </authorList>
    </citation>
    <scope>NUCLEOTIDE SEQUENCE [LARGE SCALE GENOMIC DNA]</scope>
    <source>
        <strain evidence="9 10">435</strain>
    </source>
</reference>
<dbReference type="GO" id="GO:0003887">
    <property type="term" value="F:DNA-directed DNA polymerase activity"/>
    <property type="evidence" value="ECO:0007669"/>
    <property type="project" value="UniProtKB-KW"/>
</dbReference>
<comment type="catalytic activity">
    <reaction evidence="7">
        <text>DNA(n) + a 2'-deoxyribonucleoside 5'-triphosphate = DNA(n+1) + diphosphate</text>
        <dbReference type="Rhea" id="RHEA:22508"/>
        <dbReference type="Rhea" id="RHEA-COMP:17339"/>
        <dbReference type="Rhea" id="RHEA-COMP:17340"/>
        <dbReference type="ChEBI" id="CHEBI:33019"/>
        <dbReference type="ChEBI" id="CHEBI:61560"/>
        <dbReference type="ChEBI" id="CHEBI:173112"/>
        <dbReference type="EC" id="2.7.7.7"/>
    </reaction>
</comment>
<accession>A0A494X5A6</accession>
<dbReference type="GO" id="GO:0006261">
    <property type="term" value="P:DNA-templated DNA replication"/>
    <property type="evidence" value="ECO:0007669"/>
    <property type="project" value="TreeGrafter"/>
</dbReference>
<evidence type="ECO:0000256" key="6">
    <source>
        <dbReference type="ARBA" id="ARBA00022932"/>
    </source>
</evidence>
<keyword evidence="6" id="KW-0239">DNA-directed DNA polymerase</keyword>
<keyword evidence="5" id="KW-0235">DNA replication</keyword>
<dbReference type="GO" id="GO:0008408">
    <property type="term" value="F:3'-5' exonuclease activity"/>
    <property type="evidence" value="ECO:0007669"/>
    <property type="project" value="InterPro"/>
</dbReference>
<dbReference type="PANTHER" id="PTHR11669:SF8">
    <property type="entry name" value="DNA POLYMERASE III SUBUNIT DELTA"/>
    <property type="match status" value="1"/>
</dbReference>
<dbReference type="Gene3D" id="3.40.50.300">
    <property type="entry name" value="P-loop containing nucleotide triphosphate hydrolases"/>
    <property type="match status" value="1"/>
</dbReference>
<dbReference type="EMBL" id="RBWE01000001">
    <property type="protein sequence ID" value="RKO67964.1"/>
    <property type="molecule type" value="Genomic_DNA"/>
</dbReference>
<evidence type="ECO:0000256" key="7">
    <source>
        <dbReference type="ARBA" id="ARBA00049244"/>
    </source>
</evidence>
<evidence type="ECO:0000256" key="1">
    <source>
        <dbReference type="ARBA" id="ARBA00012417"/>
    </source>
</evidence>
<dbReference type="GO" id="GO:0009360">
    <property type="term" value="C:DNA polymerase III complex"/>
    <property type="evidence" value="ECO:0007669"/>
    <property type="project" value="InterPro"/>
</dbReference>
<dbReference type="RefSeq" id="WP_121452350.1">
    <property type="nucleotide sequence ID" value="NZ_RBWE01000001.1"/>
</dbReference>
<dbReference type="FunFam" id="3.40.50.300:FF:001255">
    <property type="entry name" value="DNA polymerase III subunit delta"/>
    <property type="match status" value="1"/>
</dbReference>
<dbReference type="GO" id="GO:0003677">
    <property type="term" value="F:DNA binding"/>
    <property type="evidence" value="ECO:0007669"/>
    <property type="project" value="InterPro"/>
</dbReference>
<dbReference type="Pfam" id="PF13177">
    <property type="entry name" value="DNA_pol3_delta2"/>
    <property type="match status" value="1"/>
</dbReference>
<evidence type="ECO:0000256" key="2">
    <source>
        <dbReference type="ARBA" id="ARBA00014363"/>
    </source>
</evidence>
<evidence type="ECO:0000313" key="10">
    <source>
        <dbReference type="Proteomes" id="UP000271256"/>
    </source>
</evidence>
<dbReference type="InterPro" id="IPR015199">
    <property type="entry name" value="DNA_pol_III_delta_C"/>
</dbReference>
<dbReference type="InterPro" id="IPR004622">
    <property type="entry name" value="DNA_pol_HolB"/>
</dbReference>